<dbReference type="RefSeq" id="WP_223228284.1">
    <property type="nucleotide sequence ID" value="NZ_FRCB01000001.1"/>
</dbReference>
<dbReference type="Proteomes" id="UP000322545">
    <property type="component" value="Unassembled WGS sequence"/>
</dbReference>
<keyword evidence="2" id="KW-1185">Reference proteome</keyword>
<evidence type="ECO:0000313" key="1">
    <source>
        <dbReference type="EMBL" id="SHL40555.1"/>
    </source>
</evidence>
<dbReference type="InterPro" id="IPR021719">
    <property type="entry name" value="Prot_inh_I78"/>
</dbReference>
<dbReference type="EMBL" id="FRCB01000001">
    <property type="protein sequence ID" value="SHL40555.1"/>
    <property type="molecule type" value="Genomic_DNA"/>
</dbReference>
<proteinExistence type="predicted"/>
<dbReference type="AlphaFoldDB" id="A0A1M7AD66"/>
<sequence length="87" mass="9182">MRQRIMAGLAGLMLAGCMQETPAPPDACGAGALQTLRGQPGEALDGIALEGPVRVLPPGAMMTMDHRPERLNAELDEAGRITRLWCG</sequence>
<organism evidence="1 2">
    <name type="scientific">Roseovarius litoreus</name>
    <dbReference type="NCBI Taxonomy" id="1155722"/>
    <lineage>
        <taxon>Bacteria</taxon>
        <taxon>Pseudomonadati</taxon>
        <taxon>Pseudomonadota</taxon>
        <taxon>Alphaproteobacteria</taxon>
        <taxon>Rhodobacterales</taxon>
        <taxon>Roseobacteraceae</taxon>
        <taxon>Roseovarius</taxon>
    </lineage>
</organism>
<name>A0A1M7AD66_9RHOB</name>
<dbReference type="Gene3D" id="3.30.10.10">
    <property type="entry name" value="Trypsin Inhibitor V, subunit A"/>
    <property type="match status" value="1"/>
</dbReference>
<accession>A0A1M7AD66</accession>
<reference evidence="1 2" key="1">
    <citation type="submission" date="2016-11" db="EMBL/GenBank/DDBJ databases">
        <authorList>
            <person name="Varghese N."/>
            <person name="Submissions S."/>
        </authorList>
    </citation>
    <scope>NUCLEOTIDE SEQUENCE [LARGE SCALE GENOMIC DNA]</scope>
    <source>
        <strain evidence="1 2">DSM 28249</strain>
    </source>
</reference>
<gene>
    <name evidence="1" type="ORF">SAMN05443432_101399</name>
</gene>
<evidence type="ECO:0000313" key="2">
    <source>
        <dbReference type="Proteomes" id="UP000322545"/>
    </source>
</evidence>
<protein>
    <submittedName>
        <fullName evidence="1">Peptidase inhibitor I78 family protein</fullName>
    </submittedName>
</protein>
<dbReference type="PROSITE" id="PS51257">
    <property type="entry name" value="PROKAR_LIPOPROTEIN"/>
    <property type="match status" value="1"/>
</dbReference>
<dbReference type="Pfam" id="PF11720">
    <property type="entry name" value="Inhibitor_I78"/>
    <property type="match status" value="1"/>
</dbReference>